<sequence>MEPQSPPPTGSSGAPPDEPPRVPGTAPEPAPGAAPGAPTPDGADAAPPAEGHREPDGEQTSPAHPAPDAAQALPETPEPAADTPEPDAAGTPDPRPRRKRRAVAVLAAALVLGVVGGTAVGYAVQADRAPTPLPPLAQQGLTHPAEPLPEGETIEPLPEEQDHAARTSGDLRKLLLPAPKGARGVDGLHPDGWIRLDRYAEHFRFPDYAFEELVGAGFRRAVTRSWEKGDRLVVVNLLQFRLDSVTGARVFVEQRLDELDEDRTGRVGEPVPGSGNGRFVIEKAAAYEDGMPGTTAQAFAYRGDVAMEIYVYDLAPITEKDFRTLVERQLGRL</sequence>
<comment type="caution">
    <text evidence="3">The sequence shown here is derived from an EMBL/GenBank/DDBJ whole genome shotgun (WGS) entry which is preliminary data.</text>
</comment>
<feature type="region of interest" description="Disordered" evidence="1">
    <location>
        <begin position="131"/>
        <end position="155"/>
    </location>
</feature>
<evidence type="ECO:0000313" key="4">
    <source>
        <dbReference type="Proteomes" id="UP001501147"/>
    </source>
</evidence>
<name>A0ABP9AA88_9ACTN</name>
<evidence type="ECO:0000256" key="2">
    <source>
        <dbReference type="SAM" id="Phobius"/>
    </source>
</evidence>
<evidence type="ECO:0000313" key="3">
    <source>
        <dbReference type="EMBL" id="GAA4777469.1"/>
    </source>
</evidence>
<protein>
    <submittedName>
        <fullName evidence="3">Uncharacterized protein</fullName>
    </submittedName>
</protein>
<keyword evidence="2" id="KW-0472">Membrane</keyword>
<organism evidence="3 4">
    <name type="scientific">Streptomyces sanyensis</name>
    <dbReference type="NCBI Taxonomy" id="568869"/>
    <lineage>
        <taxon>Bacteria</taxon>
        <taxon>Bacillati</taxon>
        <taxon>Actinomycetota</taxon>
        <taxon>Actinomycetes</taxon>
        <taxon>Kitasatosporales</taxon>
        <taxon>Streptomycetaceae</taxon>
        <taxon>Streptomyces</taxon>
    </lineage>
</organism>
<dbReference type="EMBL" id="BAABJV010000005">
    <property type="protein sequence ID" value="GAA4777469.1"/>
    <property type="molecule type" value="Genomic_DNA"/>
</dbReference>
<accession>A0ABP9AA88</accession>
<dbReference type="RefSeq" id="WP_345613766.1">
    <property type="nucleotide sequence ID" value="NZ_BAABJV010000005.1"/>
</dbReference>
<keyword evidence="2" id="KW-1133">Transmembrane helix</keyword>
<evidence type="ECO:0000256" key="1">
    <source>
        <dbReference type="SAM" id="MobiDB-lite"/>
    </source>
</evidence>
<dbReference type="Proteomes" id="UP001501147">
    <property type="component" value="Unassembled WGS sequence"/>
</dbReference>
<proteinExistence type="predicted"/>
<keyword evidence="2" id="KW-0812">Transmembrane</keyword>
<feature type="region of interest" description="Disordered" evidence="1">
    <location>
        <begin position="1"/>
        <end position="100"/>
    </location>
</feature>
<reference evidence="4" key="1">
    <citation type="journal article" date="2019" name="Int. J. Syst. Evol. Microbiol.">
        <title>The Global Catalogue of Microorganisms (GCM) 10K type strain sequencing project: providing services to taxonomists for standard genome sequencing and annotation.</title>
        <authorList>
            <consortium name="The Broad Institute Genomics Platform"/>
            <consortium name="The Broad Institute Genome Sequencing Center for Infectious Disease"/>
            <person name="Wu L."/>
            <person name="Ma J."/>
        </authorList>
    </citation>
    <scope>NUCLEOTIDE SEQUENCE [LARGE SCALE GENOMIC DNA]</scope>
    <source>
        <strain evidence="4">JCM 18324</strain>
    </source>
</reference>
<feature type="compositionally biased region" description="Low complexity" evidence="1">
    <location>
        <begin position="33"/>
        <end position="49"/>
    </location>
</feature>
<feature type="compositionally biased region" description="Low complexity" evidence="1">
    <location>
        <begin position="74"/>
        <end position="92"/>
    </location>
</feature>
<gene>
    <name evidence="3" type="ORF">GCM10023329_28090</name>
</gene>
<feature type="transmembrane region" description="Helical" evidence="2">
    <location>
        <begin position="102"/>
        <end position="124"/>
    </location>
</feature>
<keyword evidence="4" id="KW-1185">Reference proteome</keyword>